<proteinExistence type="predicted"/>
<dbReference type="AlphaFoldDB" id="A0A2P2J4C7"/>
<sequence>MKVNALKQHTEEKKVPKTWKLASHKVLNGLVTAKLKYFLDLHYNLT</sequence>
<protein>
    <submittedName>
        <fullName evidence="1">Uncharacterized protein</fullName>
    </submittedName>
</protein>
<dbReference type="EMBL" id="GGEC01007851">
    <property type="protein sequence ID" value="MBW88334.1"/>
    <property type="molecule type" value="Transcribed_RNA"/>
</dbReference>
<accession>A0A2P2J4C7</accession>
<name>A0A2P2J4C7_RHIMU</name>
<evidence type="ECO:0000313" key="1">
    <source>
        <dbReference type="EMBL" id="MBW88334.1"/>
    </source>
</evidence>
<organism evidence="1">
    <name type="scientific">Rhizophora mucronata</name>
    <name type="common">Asiatic mangrove</name>
    <dbReference type="NCBI Taxonomy" id="61149"/>
    <lineage>
        <taxon>Eukaryota</taxon>
        <taxon>Viridiplantae</taxon>
        <taxon>Streptophyta</taxon>
        <taxon>Embryophyta</taxon>
        <taxon>Tracheophyta</taxon>
        <taxon>Spermatophyta</taxon>
        <taxon>Magnoliopsida</taxon>
        <taxon>eudicotyledons</taxon>
        <taxon>Gunneridae</taxon>
        <taxon>Pentapetalae</taxon>
        <taxon>rosids</taxon>
        <taxon>fabids</taxon>
        <taxon>Malpighiales</taxon>
        <taxon>Rhizophoraceae</taxon>
        <taxon>Rhizophora</taxon>
    </lineage>
</organism>
<reference evidence="1" key="1">
    <citation type="submission" date="2018-02" db="EMBL/GenBank/DDBJ databases">
        <title>Rhizophora mucronata_Transcriptome.</title>
        <authorList>
            <person name="Meera S.P."/>
            <person name="Sreeshan A."/>
            <person name="Augustine A."/>
        </authorList>
    </citation>
    <scope>NUCLEOTIDE SEQUENCE</scope>
    <source>
        <tissue evidence="1">Leaf</tissue>
    </source>
</reference>